<proteinExistence type="predicted"/>
<dbReference type="EMBL" id="BDDD01000652">
    <property type="protein sequence ID" value="GAV68717.1"/>
    <property type="molecule type" value="Genomic_DNA"/>
</dbReference>
<protein>
    <submittedName>
        <fullName evidence="2">Uncharacterized protein</fullName>
    </submittedName>
</protein>
<dbReference type="OrthoDB" id="2014574at2759"/>
<keyword evidence="1" id="KW-1133">Transmembrane helix</keyword>
<dbReference type="PANTHER" id="PTHR36804">
    <property type="entry name" value="OSJNBA0013K16.11 PROTEIN"/>
    <property type="match status" value="1"/>
</dbReference>
<keyword evidence="3" id="KW-1185">Reference proteome</keyword>
<dbReference type="InParanoid" id="A0A1Q3BL28"/>
<evidence type="ECO:0000256" key="1">
    <source>
        <dbReference type="SAM" id="Phobius"/>
    </source>
</evidence>
<feature type="transmembrane region" description="Helical" evidence="1">
    <location>
        <begin position="27"/>
        <end position="53"/>
    </location>
</feature>
<keyword evidence="1" id="KW-0472">Membrane</keyword>
<dbReference type="AlphaFoldDB" id="A0A1Q3BL28"/>
<evidence type="ECO:0000313" key="3">
    <source>
        <dbReference type="Proteomes" id="UP000187406"/>
    </source>
</evidence>
<accession>A0A1Q3BL28</accession>
<reference evidence="3" key="1">
    <citation type="submission" date="2016-04" db="EMBL/GenBank/DDBJ databases">
        <title>Cephalotus genome sequencing.</title>
        <authorList>
            <person name="Fukushima K."/>
            <person name="Hasebe M."/>
            <person name="Fang X."/>
        </authorList>
    </citation>
    <scope>NUCLEOTIDE SEQUENCE [LARGE SCALE GENOMIC DNA]</scope>
    <source>
        <strain evidence="3">cv. St1</strain>
    </source>
</reference>
<gene>
    <name evidence="2" type="ORF">CFOL_v3_12220</name>
</gene>
<keyword evidence="1" id="KW-0812">Transmembrane</keyword>
<dbReference type="STRING" id="3775.A0A1Q3BL28"/>
<name>A0A1Q3BL28_CEPFO</name>
<sequence length="55" mass="6889">MGIVSVIPFFNWLSWVFAWLDTGKRRYVVYSLVYLFPYLRYQTFTFFFLLLVYDW</sequence>
<comment type="caution">
    <text evidence="2">The sequence shown here is derived from an EMBL/GenBank/DDBJ whole genome shotgun (WGS) entry which is preliminary data.</text>
</comment>
<organism evidence="2 3">
    <name type="scientific">Cephalotus follicularis</name>
    <name type="common">Albany pitcher plant</name>
    <dbReference type="NCBI Taxonomy" id="3775"/>
    <lineage>
        <taxon>Eukaryota</taxon>
        <taxon>Viridiplantae</taxon>
        <taxon>Streptophyta</taxon>
        <taxon>Embryophyta</taxon>
        <taxon>Tracheophyta</taxon>
        <taxon>Spermatophyta</taxon>
        <taxon>Magnoliopsida</taxon>
        <taxon>eudicotyledons</taxon>
        <taxon>Gunneridae</taxon>
        <taxon>Pentapetalae</taxon>
        <taxon>rosids</taxon>
        <taxon>fabids</taxon>
        <taxon>Oxalidales</taxon>
        <taxon>Cephalotaceae</taxon>
        <taxon>Cephalotus</taxon>
    </lineage>
</organism>
<evidence type="ECO:0000313" key="2">
    <source>
        <dbReference type="EMBL" id="GAV68717.1"/>
    </source>
</evidence>
<dbReference type="PANTHER" id="PTHR36804:SF1">
    <property type="entry name" value="OS04G0585600 PROTEIN"/>
    <property type="match status" value="1"/>
</dbReference>
<dbReference type="Proteomes" id="UP000187406">
    <property type="component" value="Unassembled WGS sequence"/>
</dbReference>